<dbReference type="STRING" id="202956.BJN41_12910"/>
<feature type="transmembrane region" description="Helical" evidence="1">
    <location>
        <begin position="44"/>
        <end position="62"/>
    </location>
</feature>
<name>A0A1E8DZ61_9GAMM</name>
<comment type="caution">
    <text evidence="3">The sequence shown here is derived from an EMBL/GenBank/DDBJ whole genome shotgun (WGS) entry which is preliminary data.</text>
</comment>
<keyword evidence="1" id="KW-1133">Transmembrane helix</keyword>
<feature type="transmembrane region" description="Helical" evidence="1">
    <location>
        <begin position="12"/>
        <end position="32"/>
    </location>
</feature>
<dbReference type="InterPro" id="IPR009589">
    <property type="entry name" value="PH_YyaB-like"/>
</dbReference>
<evidence type="ECO:0000256" key="1">
    <source>
        <dbReference type="SAM" id="Phobius"/>
    </source>
</evidence>
<dbReference type="Pfam" id="PF06713">
    <property type="entry name" value="bPH_4"/>
    <property type="match status" value="1"/>
</dbReference>
<accession>A0A1E8DZ61</accession>
<feature type="domain" description="Uncharacterized protein YyaB-like PH" evidence="2">
    <location>
        <begin position="60"/>
        <end position="132"/>
    </location>
</feature>
<dbReference type="Proteomes" id="UP000186931">
    <property type="component" value="Unassembled WGS sequence"/>
</dbReference>
<evidence type="ECO:0000313" key="3">
    <source>
        <dbReference type="EMBL" id="OFE42701.1"/>
    </source>
</evidence>
<keyword evidence="1" id="KW-0812">Transmembrane</keyword>
<gene>
    <name evidence="3" type="ORF">BJN41_12910</name>
</gene>
<evidence type="ECO:0000259" key="2">
    <source>
        <dbReference type="Pfam" id="PF06713"/>
    </source>
</evidence>
<dbReference type="EMBL" id="MKQS01000028">
    <property type="protein sequence ID" value="OFE42701.1"/>
    <property type="molecule type" value="Genomic_DNA"/>
</dbReference>
<reference evidence="3 4" key="1">
    <citation type="submission" date="2016-10" db="EMBL/GenBank/DDBJ databases">
        <title>Genome of airborne Acinetobacter sp. 5-2Ac02 in the hospital environment: Species near to Acinetobacter towneri.</title>
        <authorList>
            <person name="Barbosa B."/>
            <person name="Fernandez-Garcia L."/>
            <person name="Gato E."/>
            <person name="Leao R."/>
            <person name="Albano R."/>
            <person name="Fernandez B."/>
            <person name="Fernandez-Cuenca F."/>
            <person name="Marques E."/>
            <person name="Tomas M."/>
        </authorList>
    </citation>
    <scope>NUCLEOTIDE SEQUENCE [LARGE SCALE GENOMIC DNA]</scope>
    <source>
        <strain evidence="3 4">5-2Ac02</strain>
    </source>
</reference>
<organism evidence="3 4">
    <name type="scientific">Acinetobacter towneri</name>
    <dbReference type="NCBI Taxonomy" id="202956"/>
    <lineage>
        <taxon>Bacteria</taxon>
        <taxon>Pseudomonadati</taxon>
        <taxon>Pseudomonadota</taxon>
        <taxon>Gammaproteobacteria</taxon>
        <taxon>Moraxellales</taxon>
        <taxon>Moraxellaceae</taxon>
        <taxon>Acinetobacter</taxon>
    </lineage>
</organism>
<keyword evidence="1" id="KW-0472">Membrane</keyword>
<protein>
    <recommendedName>
        <fullName evidence="2">Uncharacterized protein YyaB-like PH domain-containing protein</fullName>
    </recommendedName>
</protein>
<sequence length="138" mass="16041">MQTFRSKKDWWVLAFAICMSGLLIQLLLTMYAKGTMPEFPVHTGVYFITIFVLWWPVFNTRYQVDAERLQIRCMFLKWDIPRDSIQKISKTNNSVASPALSLKRLKIDYLQAGQPKFVLVSPQDQTKFSQALGMEITD</sequence>
<evidence type="ECO:0000313" key="4">
    <source>
        <dbReference type="Proteomes" id="UP000186931"/>
    </source>
</evidence>
<dbReference type="eggNOG" id="ENOG5033ADT">
    <property type="taxonomic scope" value="Bacteria"/>
</dbReference>
<dbReference type="RefSeq" id="WP_019836100.1">
    <property type="nucleotide sequence ID" value="NZ_CP183897.1"/>
</dbReference>
<proteinExistence type="predicted"/>
<dbReference type="GO" id="GO:0030153">
    <property type="term" value="P:bacteriocin immunity"/>
    <property type="evidence" value="ECO:0007669"/>
    <property type="project" value="InterPro"/>
</dbReference>
<dbReference type="AlphaFoldDB" id="A0A1E8DZ61"/>